<comment type="caution">
    <text evidence="10">The sequence shown here is derived from an EMBL/GenBank/DDBJ whole genome shotgun (WGS) entry which is preliminary data.</text>
</comment>
<dbReference type="InterPro" id="IPR012795">
    <property type="entry name" value="tRNA_Ile_lys_synt_N"/>
</dbReference>
<keyword evidence="3 8" id="KW-0436">Ligase</keyword>
<gene>
    <name evidence="8 10" type="primary">tilS</name>
    <name evidence="10" type="ORF">E1757_32095</name>
</gene>
<protein>
    <recommendedName>
        <fullName evidence="8">tRNA(Ile)-lysidine synthase</fullName>
        <ecNumber evidence="8">6.3.4.19</ecNumber>
    </recommendedName>
    <alternativeName>
        <fullName evidence="8">tRNA(Ile)-2-lysyl-cytidine synthase</fullName>
    </alternativeName>
    <alternativeName>
        <fullName evidence="8">tRNA(Ile)-lysidine synthetase</fullName>
    </alternativeName>
</protein>
<dbReference type="GO" id="GO:0006400">
    <property type="term" value="P:tRNA modification"/>
    <property type="evidence" value="ECO:0007669"/>
    <property type="project" value="UniProtKB-UniRule"/>
</dbReference>
<comment type="similarity">
    <text evidence="8">Belongs to the tRNA(Ile)-lysidine synthase family.</text>
</comment>
<dbReference type="EMBL" id="SMRT01000026">
    <property type="protein sequence ID" value="TDF91578.1"/>
    <property type="molecule type" value="Genomic_DNA"/>
</dbReference>
<dbReference type="HAMAP" id="MF_01161">
    <property type="entry name" value="tRNA_Ile_lys_synt"/>
    <property type="match status" value="1"/>
</dbReference>
<evidence type="ECO:0000313" key="10">
    <source>
        <dbReference type="EMBL" id="TDF91578.1"/>
    </source>
</evidence>
<dbReference type="Gene3D" id="3.40.50.620">
    <property type="entry name" value="HUPs"/>
    <property type="match status" value="1"/>
</dbReference>
<evidence type="ECO:0000256" key="1">
    <source>
        <dbReference type="ARBA" id="ARBA00004496"/>
    </source>
</evidence>
<dbReference type="RefSeq" id="WP_133235970.1">
    <property type="nucleotide sequence ID" value="NZ_SMRT01000026.1"/>
</dbReference>
<evidence type="ECO:0000256" key="4">
    <source>
        <dbReference type="ARBA" id="ARBA00022694"/>
    </source>
</evidence>
<comment type="domain">
    <text evidence="8">The N-terminal region contains the highly conserved SGGXDS motif, predicted to be a P-loop motif involved in ATP binding.</text>
</comment>
<dbReference type="NCBIfam" id="TIGR02433">
    <property type="entry name" value="lysidine_TilS_C"/>
    <property type="match status" value="1"/>
</dbReference>
<comment type="subcellular location">
    <subcellularLocation>
        <location evidence="1 8">Cytoplasm</location>
    </subcellularLocation>
</comment>
<dbReference type="SUPFAM" id="SSF82829">
    <property type="entry name" value="MesJ substrate recognition domain-like"/>
    <property type="match status" value="1"/>
</dbReference>
<evidence type="ECO:0000256" key="2">
    <source>
        <dbReference type="ARBA" id="ARBA00022490"/>
    </source>
</evidence>
<dbReference type="PANTHER" id="PTHR43033:SF1">
    <property type="entry name" value="TRNA(ILE)-LYSIDINE SYNTHASE-RELATED"/>
    <property type="match status" value="1"/>
</dbReference>
<dbReference type="InterPro" id="IPR012796">
    <property type="entry name" value="Lysidine-tRNA-synth_C"/>
</dbReference>
<dbReference type="CDD" id="cd01992">
    <property type="entry name" value="TilS_N"/>
    <property type="match status" value="1"/>
</dbReference>
<keyword evidence="11" id="KW-1185">Reference proteome</keyword>
<feature type="domain" description="Lysidine-tRNA(Ile) synthetase C-terminal" evidence="9">
    <location>
        <begin position="394"/>
        <end position="466"/>
    </location>
</feature>
<dbReference type="InterPro" id="IPR012094">
    <property type="entry name" value="tRNA_Ile_lys_synt"/>
</dbReference>
<dbReference type="NCBIfam" id="TIGR02432">
    <property type="entry name" value="lysidine_TilS_N"/>
    <property type="match status" value="1"/>
</dbReference>
<dbReference type="InterPro" id="IPR011063">
    <property type="entry name" value="TilS/TtcA_N"/>
</dbReference>
<keyword evidence="5 8" id="KW-0547">Nucleotide-binding</keyword>
<keyword evidence="6 8" id="KW-0067">ATP-binding</keyword>
<dbReference type="AlphaFoldDB" id="A0A4R5KAS6"/>
<dbReference type="GO" id="GO:0005524">
    <property type="term" value="F:ATP binding"/>
    <property type="evidence" value="ECO:0007669"/>
    <property type="project" value="UniProtKB-UniRule"/>
</dbReference>
<dbReference type="EC" id="6.3.4.19" evidence="8"/>
<dbReference type="Pfam" id="PF11734">
    <property type="entry name" value="TilS_C"/>
    <property type="match status" value="1"/>
</dbReference>
<dbReference type="SUPFAM" id="SSF56037">
    <property type="entry name" value="PheT/TilS domain"/>
    <property type="match status" value="1"/>
</dbReference>
<keyword evidence="2 8" id="KW-0963">Cytoplasm</keyword>
<evidence type="ECO:0000259" key="9">
    <source>
        <dbReference type="SMART" id="SM00977"/>
    </source>
</evidence>
<dbReference type="GO" id="GO:0005737">
    <property type="term" value="C:cytoplasm"/>
    <property type="evidence" value="ECO:0007669"/>
    <property type="project" value="UniProtKB-SubCell"/>
</dbReference>
<organism evidence="10 11">
    <name type="scientific">Paenibacillus piri</name>
    <dbReference type="NCBI Taxonomy" id="2547395"/>
    <lineage>
        <taxon>Bacteria</taxon>
        <taxon>Bacillati</taxon>
        <taxon>Bacillota</taxon>
        <taxon>Bacilli</taxon>
        <taxon>Bacillales</taxon>
        <taxon>Paenibacillaceae</taxon>
        <taxon>Paenibacillus</taxon>
    </lineage>
</organism>
<dbReference type="PANTHER" id="PTHR43033">
    <property type="entry name" value="TRNA(ILE)-LYSIDINE SYNTHASE-RELATED"/>
    <property type="match status" value="1"/>
</dbReference>
<dbReference type="Gene3D" id="1.20.59.20">
    <property type="match status" value="1"/>
</dbReference>
<evidence type="ECO:0000256" key="8">
    <source>
        <dbReference type="HAMAP-Rule" id="MF_01161"/>
    </source>
</evidence>
<reference evidence="10 11" key="1">
    <citation type="submission" date="2019-03" db="EMBL/GenBank/DDBJ databases">
        <title>This is whole genome sequence of Paenibacillus sp MS74 strain.</title>
        <authorList>
            <person name="Trinh H.N."/>
        </authorList>
    </citation>
    <scope>NUCLEOTIDE SEQUENCE [LARGE SCALE GENOMIC DNA]</scope>
    <source>
        <strain evidence="10 11">MS74</strain>
    </source>
</reference>
<dbReference type="SUPFAM" id="SSF52402">
    <property type="entry name" value="Adenine nucleotide alpha hydrolases-like"/>
    <property type="match status" value="1"/>
</dbReference>
<comment type="function">
    <text evidence="8">Ligates lysine onto the cytidine present at position 34 of the AUA codon-specific tRNA(Ile) that contains the anticodon CAU, in an ATP-dependent manner. Cytidine is converted to lysidine, thus changing the amino acid specificity of the tRNA from methionine to isoleucine.</text>
</comment>
<dbReference type="GO" id="GO:0032267">
    <property type="term" value="F:tRNA(Ile)-lysidine synthase activity"/>
    <property type="evidence" value="ECO:0007669"/>
    <property type="project" value="UniProtKB-EC"/>
</dbReference>
<accession>A0A4R5KAS6</accession>
<evidence type="ECO:0000256" key="5">
    <source>
        <dbReference type="ARBA" id="ARBA00022741"/>
    </source>
</evidence>
<dbReference type="Proteomes" id="UP000295636">
    <property type="component" value="Unassembled WGS sequence"/>
</dbReference>
<feature type="binding site" evidence="8">
    <location>
        <begin position="28"/>
        <end position="33"/>
    </location>
    <ligand>
        <name>ATP</name>
        <dbReference type="ChEBI" id="CHEBI:30616"/>
    </ligand>
</feature>
<evidence type="ECO:0000256" key="6">
    <source>
        <dbReference type="ARBA" id="ARBA00022840"/>
    </source>
</evidence>
<proteinExistence type="inferred from homology"/>
<sequence>MDFVSGVEKEIRTERLFEQGDSIVVAVSGGPDSVALLHVLFTLSKSWNWRLIVAHMDHRFRGEESEREAAFVAAWAAELGLPCEVTRIDVPQYIRETGKNAQSAARELRYRFLHDTAAKFGAKRIALAHHADDQAETLLMRFLRGTGPAGLAGIPRRRFENEMELVRPLLRIYKSEIVAYCRDRHLNYCVDSSNLDSSKYVRNEIRLELMPALQDRYNEQLPQALNRLSEMMAAEHDYMESQIKPLFERHVVKESDCARWSRKWFSGLHVALQRRLIKLILNYLALEADSIDFLKLEQVREAIVKDGVSNLTLNIGANVILTTEYDSVRLHNYVVPPIPFLYTLEPQAGSLRINETGARLECALFDRDAFDLSAGDRDRAFAAWFDAGQLQLPLQVRSRRDGDRMSVFGLNGSKKVKDMFIDAKIPPSLRGSMPVITDGQGRIVWLPGVRRSSLAPVTDETRLILYMKLYMRDYDPFACQESYK</sequence>
<evidence type="ECO:0000313" key="11">
    <source>
        <dbReference type="Proteomes" id="UP000295636"/>
    </source>
</evidence>
<evidence type="ECO:0000256" key="3">
    <source>
        <dbReference type="ARBA" id="ARBA00022598"/>
    </source>
</evidence>
<dbReference type="Pfam" id="PF01171">
    <property type="entry name" value="ATP_bind_3"/>
    <property type="match status" value="1"/>
</dbReference>
<name>A0A4R5KAS6_9BACL</name>
<keyword evidence="4 8" id="KW-0819">tRNA processing</keyword>
<dbReference type="InterPro" id="IPR014729">
    <property type="entry name" value="Rossmann-like_a/b/a_fold"/>
</dbReference>
<comment type="catalytic activity">
    <reaction evidence="7 8">
        <text>cytidine(34) in tRNA(Ile2) + L-lysine + ATP = lysidine(34) in tRNA(Ile2) + AMP + diphosphate + H(+)</text>
        <dbReference type="Rhea" id="RHEA:43744"/>
        <dbReference type="Rhea" id="RHEA-COMP:10625"/>
        <dbReference type="Rhea" id="RHEA-COMP:10670"/>
        <dbReference type="ChEBI" id="CHEBI:15378"/>
        <dbReference type="ChEBI" id="CHEBI:30616"/>
        <dbReference type="ChEBI" id="CHEBI:32551"/>
        <dbReference type="ChEBI" id="CHEBI:33019"/>
        <dbReference type="ChEBI" id="CHEBI:82748"/>
        <dbReference type="ChEBI" id="CHEBI:83665"/>
        <dbReference type="ChEBI" id="CHEBI:456215"/>
        <dbReference type="EC" id="6.3.4.19"/>
    </reaction>
</comment>
<dbReference type="SMART" id="SM00977">
    <property type="entry name" value="TilS_C"/>
    <property type="match status" value="1"/>
</dbReference>
<evidence type="ECO:0000256" key="7">
    <source>
        <dbReference type="ARBA" id="ARBA00048539"/>
    </source>
</evidence>
<dbReference type="OrthoDB" id="9807403at2"/>